<evidence type="ECO:0000256" key="8">
    <source>
        <dbReference type="ARBA" id="ARBA00023136"/>
    </source>
</evidence>
<dbReference type="InterPro" id="IPR000511">
    <property type="entry name" value="Holocyt_c/c1_synthase"/>
</dbReference>
<comment type="catalytic activity">
    <reaction evidence="10">
        <text>holo-[cytochrome c] = apo-[cytochrome c] + heme b</text>
        <dbReference type="Rhea" id="RHEA:22648"/>
        <dbReference type="Rhea" id="RHEA-COMP:10725"/>
        <dbReference type="Rhea" id="RHEA-COMP:10726"/>
        <dbReference type="ChEBI" id="CHEBI:29950"/>
        <dbReference type="ChEBI" id="CHEBI:60344"/>
        <dbReference type="ChEBI" id="CHEBI:83739"/>
        <dbReference type="EC" id="4.4.1.17"/>
    </reaction>
</comment>
<proteinExistence type="inferred from homology"/>
<evidence type="ECO:0000256" key="9">
    <source>
        <dbReference type="ARBA" id="ARBA00023239"/>
    </source>
</evidence>
<dbReference type="STRING" id="1306861.A0A4U6WY53"/>
<evidence type="ECO:0000313" key="13">
    <source>
        <dbReference type="Proteomes" id="UP000310108"/>
    </source>
</evidence>
<organism evidence="12 13">
    <name type="scientific">Colletotrichum tanaceti</name>
    <dbReference type="NCBI Taxonomy" id="1306861"/>
    <lineage>
        <taxon>Eukaryota</taxon>
        <taxon>Fungi</taxon>
        <taxon>Dikarya</taxon>
        <taxon>Ascomycota</taxon>
        <taxon>Pezizomycotina</taxon>
        <taxon>Sordariomycetes</taxon>
        <taxon>Hypocreomycetidae</taxon>
        <taxon>Glomerellales</taxon>
        <taxon>Glomerellaceae</taxon>
        <taxon>Colletotrichum</taxon>
        <taxon>Colletotrichum destructivum species complex</taxon>
    </lineage>
</organism>
<comment type="subcellular location">
    <subcellularLocation>
        <location evidence="1 10">Mitochondrion inner membrane</location>
    </subcellularLocation>
</comment>
<evidence type="ECO:0000256" key="10">
    <source>
        <dbReference type="RuleBase" id="RU363130"/>
    </source>
</evidence>
<keyword evidence="5 10" id="KW-0999">Mitochondrion inner membrane</keyword>
<dbReference type="GO" id="GO:0005743">
    <property type="term" value="C:mitochondrial inner membrane"/>
    <property type="evidence" value="ECO:0007669"/>
    <property type="project" value="UniProtKB-SubCell"/>
</dbReference>
<evidence type="ECO:0000256" key="3">
    <source>
        <dbReference type="ARBA" id="ARBA00022617"/>
    </source>
</evidence>
<feature type="region of interest" description="Disordered" evidence="11">
    <location>
        <begin position="1"/>
        <end position="108"/>
    </location>
</feature>
<evidence type="ECO:0000256" key="6">
    <source>
        <dbReference type="ARBA" id="ARBA00023004"/>
    </source>
</evidence>
<comment type="caution">
    <text evidence="12">The sequence shown here is derived from an EMBL/GenBank/DDBJ whole genome shotgun (WGS) entry which is preliminary data.</text>
</comment>
<reference evidence="12 13" key="1">
    <citation type="journal article" date="2019" name="PLoS ONE">
        <title>Comparative genome analysis indicates high evolutionary potential of pathogenicity genes in Colletotrichum tanaceti.</title>
        <authorList>
            <person name="Lelwala R.V."/>
            <person name="Korhonen P.K."/>
            <person name="Young N.D."/>
            <person name="Scott J.B."/>
            <person name="Ades P.A."/>
            <person name="Gasser R.B."/>
            <person name="Taylor P.W.J."/>
        </authorList>
    </citation>
    <scope>NUCLEOTIDE SEQUENCE [LARGE SCALE GENOMIC DNA]</scope>
    <source>
        <strain evidence="12">BRIP57314</strain>
    </source>
</reference>
<name>A0A4U6WY53_9PEZI</name>
<evidence type="ECO:0000256" key="5">
    <source>
        <dbReference type="ARBA" id="ARBA00022792"/>
    </source>
</evidence>
<evidence type="ECO:0000256" key="2">
    <source>
        <dbReference type="ARBA" id="ARBA00007255"/>
    </source>
</evidence>
<feature type="compositionally biased region" description="Low complexity" evidence="11">
    <location>
        <begin position="45"/>
        <end position="54"/>
    </location>
</feature>
<dbReference type="EMBL" id="PJEX01001738">
    <property type="protein sequence ID" value="TKW48151.1"/>
    <property type="molecule type" value="Genomic_DNA"/>
</dbReference>
<comment type="similarity">
    <text evidence="2 10">Belongs to the cytochrome c-type heme lyase family.</text>
</comment>
<dbReference type="GO" id="GO:0004408">
    <property type="term" value="F:holocytochrome-c synthase activity"/>
    <property type="evidence" value="ECO:0007669"/>
    <property type="project" value="UniProtKB-EC"/>
</dbReference>
<comment type="function">
    <text evidence="10">Lyase that catalyzes the covalent linking of the heme group to the cytochrome C apoprotein to produce the mature functional cytochrome.</text>
</comment>
<keyword evidence="8 10" id="KW-0472">Membrane</keyword>
<dbReference type="EC" id="4.4.1.17" evidence="10"/>
<evidence type="ECO:0000256" key="4">
    <source>
        <dbReference type="ARBA" id="ARBA00022723"/>
    </source>
</evidence>
<accession>A0A4U6WY53</accession>
<dbReference type="Proteomes" id="UP000310108">
    <property type="component" value="Unassembled WGS sequence"/>
</dbReference>
<evidence type="ECO:0000256" key="7">
    <source>
        <dbReference type="ARBA" id="ARBA00023128"/>
    </source>
</evidence>
<dbReference type="GO" id="GO:0046872">
    <property type="term" value="F:metal ion binding"/>
    <property type="evidence" value="ECO:0007669"/>
    <property type="project" value="UniProtKB-KW"/>
</dbReference>
<sequence length="142" mass="14724">MGWFWADGPATSGTSISASHPHGAAGVPTGPPPPGCPMHNKTFDALNPAAKPAAAPAPAPSACPVPHDQRHAALPPPSACPVPHDQRQSAALPPSSCPVPHDKPKEAESKGFLQQINPLNYMFKELSQAPAENQTVALPTER</sequence>
<evidence type="ECO:0000256" key="11">
    <source>
        <dbReference type="SAM" id="MobiDB-lite"/>
    </source>
</evidence>
<keyword evidence="7 10" id="KW-0496">Mitochondrion</keyword>
<dbReference type="Pfam" id="PF01265">
    <property type="entry name" value="Cyto_heme_lyase"/>
    <property type="match status" value="1"/>
</dbReference>
<dbReference type="AlphaFoldDB" id="A0A4U6WY53"/>
<keyword evidence="13" id="KW-1185">Reference proteome</keyword>
<feature type="non-terminal residue" evidence="12">
    <location>
        <position position="142"/>
    </location>
</feature>
<keyword evidence="6 10" id="KW-0408">Iron</keyword>
<keyword evidence="9 10" id="KW-0456">Lyase</keyword>
<gene>
    <name evidence="12" type="primary">cyt-2</name>
    <name evidence="12" type="ORF">CTA1_1772</name>
</gene>
<protein>
    <recommendedName>
        <fullName evidence="10">Holocytochrome c-type synthase</fullName>
        <ecNumber evidence="10">4.4.1.17</ecNumber>
    </recommendedName>
</protein>
<evidence type="ECO:0000256" key="1">
    <source>
        <dbReference type="ARBA" id="ARBA00004273"/>
    </source>
</evidence>
<evidence type="ECO:0000313" key="12">
    <source>
        <dbReference type="EMBL" id="TKW48151.1"/>
    </source>
</evidence>
<keyword evidence="3 10" id="KW-0349">Heme</keyword>
<keyword evidence="4 10" id="KW-0479">Metal-binding</keyword>